<protein>
    <submittedName>
        <fullName evidence="8">Prolyl 4-hydroxylase</fullName>
    </submittedName>
</protein>
<dbReference type="InterPro" id="IPR005123">
    <property type="entry name" value="Oxoglu/Fe-dep_dioxygenase_dom"/>
</dbReference>
<gene>
    <name evidence="8" type="ORF">DFP98_11769</name>
</gene>
<keyword evidence="3" id="KW-0847">Vitamin C</keyword>
<dbReference type="GO" id="GO:0004656">
    <property type="term" value="F:procollagen-proline 4-dioxygenase activity"/>
    <property type="evidence" value="ECO:0007669"/>
    <property type="project" value="TreeGrafter"/>
</dbReference>
<proteinExistence type="predicted"/>
<dbReference type="SMART" id="SM00702">
    <property type="entry name" value="P4Hc"/>
    <property type="match status" value="1"/>
</dbReference>
<sequence length="207" mass="23505">MISEISIVPIQSSYSLDNRIITAAVLNEEPLVMKFDQVLSDDECQALIESASSRLTRSKLANKEVSQIRTSSSMFFDANESPFIVAIENRISSLMHVPRSHSEGLQILHYEPGQEFKPHHDYFGPHHPSSRNNRISTLIMYLNDVEEGGETTFPRLGIAVTPTKGSALYFEYFYDDPRINELTLHSGEPVIQGVKWVATQWMHRQPI</sequence>
<comment type="caution">
    <text evidence="8">The sequence shown here is derived from an EMBL/GenBank/DDBJ whole genome shotgun (WGS) entry which is preliminary data.</text>
</comment>
<keyword evidence="5" id="KW-0560">Oxidoreductase</keyword>
<evidence type="ECO:0000256" key="3">
    <source>
        <dbReference type="ARBA" id="ARBA00022896"/>
    </source>
</evidence>
<dbReference type="OrthoDB" id="269774at2"/>
<keyword evidence="9" id="KW-1185">Reference proteome</keyword>
<accession>A0A3D9JNF8</accession>
<dbReference type="Proteomes" id="UP000256977">
    <property type="component" value="Unassembled WGS sequence"/>
</dbReference>
<evidence type="ECO:0000313" key="8">
    <source>
        <dbReference type="EMBL" id="RED75097.1"/>
    </source>
</evidence>
<dbReference type="GO" id="GO:0031418">
    <property type="term" value="F:L-ascorbic acid binding"/>
    <property type="evidence" value="ECO:0007669"/>
    <property type="project" value="UniProtKB-KW"/>
</dbReference>
<evidence type="ECO:0000313" key="9">
    <source>
        <dbReference type="Proteomes" id="UP000256977"/>
    </source>
</evidence>
<reference evidence="8 9" key="1">
    <citation type="submission" date="2018-07" db="EMBL/GenBank/DDBJ databases">
        <title>Genomic Encyclopedia of Type Strains, Phase III (KMG-III): the genomes of soil and plant-associated and newly described type strains.</title>
        <authorList>
            <person name="Whitman W."/>
        </authorList>
    </citation>
    <scope>NUCLEOTIDE SEQUENCE [LARGE SCALE GENOMIC DNA]</scope>
    <source>
        <strain evidence="8 9">CECT 7287</strain>
    </source>
</reference>
<evidence type="ECO:0000256" key="2">
    <source>
        <dbReference type="ARBA" id="ARBA00022723"/>
    </source>
</evidence>
<comment type="cofactor">
    <cofactor evidence="1">
        <name>L-ascorbate</name>
        <dbReference type="ChEBI" id="CHEBI:38290"/>
    </cofactor>
</comment>
<organism evidence="8 9">
    <name type="scientific">Cohnella phaseoli</name>
    <dbReference type="NCBI Taxonomy" id="456490"/>
    <lineage>
        <taxon>Bacteria</taxon>
        <taxon>Bacillati</taxon>
        <taxon>Bacillota</taxon>
        <taxon>Bacilli</taxon>
        <taxon>Bacillales</taxon>
        <taxon>Paenibacillaceae</taxon>
        <taxon>Cohnella</taxon>
    </lineage>
</organism>
<evidence type="ECO:0000256" key="1">
    <source>
        <dbReference type="ARBA" id="ARBA00001961"/>
    </source>
</evidence>
<keyword evidence="4" id="KW-0223">Dioxygenase</keyword>
<evidence type="ECO:0000259" key="7">
    <source>
        <dbReference type="PROSITE" id="PS51471"/>
    </source>
</evidence>
<dbReference type="AlphaFoldDB" id="A0A3D9JNF8"/>
<dbReference type="InterPro" id="IPR045054">
    <property type="entry name" value="P4HA-like"/>
</dbReference>
<dbReference type="Pfam" id="PF13640">
    <property type="entry name" value="2OG-FeII_Oxy_3"/>
    <property type="match status" value="1"/>
</dbReference>
<dbReference type="InterPro" id="IPR006620">
    <property type="entry name" value="Pro_4_hyd_alph"/>
</dbReference>
<dbReference type="PANTHER" id="PTHR10869:SF246">
    <property type="entry name" value="TRANSMEMBRANE PROLYL 4-HYDROXYLASE"/>
    <property type="match status" value="1"/>
</dbReference>
<feature type="domain" description="Fe2OG dioxygenase" evidence="7">
    <location>
        <begin position="101"/>
        <end position="204"/>
    </location>
</feature>
<keyword evidence="6" id="KW-0408">Iron</keyword>
<dbReference type="GO" id="GO:0005506">
    <property type="term" value="F:iron ion binding"/>
    <property type="evidence" value="ECO:0007669"/>
    <property type="project" value="InterPro"/>
</dbReference>
<keyword evidence="2" id="KW-0479">Metal-binding</keyword>
<evidence type="ECO:0000256" key="6">
    <source>
        <dbReference type="ARBA" id="ARBA00023004"/>
    </source>
</evidence>
<evidence type="ECO:0000256" key="4">
    <source>
        <dbReference type="ARBA" id="ARBA00022964"/>
    </source>
</evidence>
<dbReference type="RefSeq" id="WP_116062520.1">
    <property type="nucleotide sequence ID" value="NZ_QRDZ01000017.1"/>
</dbReference>
<dbReference type="Gene3D" id="2.60.120.620">
    <property type="entry name" value="q2cbj1_9rhob like domain"/>
    <property type="match status" value="1"/>
</dbReference>
<dbReference type="InterPro" id="IPR044862">
    <property type="entry name" value="Pro_4_hyd_alph_FE2OG_OXY"/>
</dbReference>
<dbReference type="EMBL" id="QRDZ01000017">
    <property type="protein sequence ID" value="RED75097.1"/>
    <property type="molecule type" value="Genomic_DNA"/>
</dbReference>
<evidence type="ECO:0000256" key="5">
    <source>
        <dbReference type="ARBA" id="ARBA00023002"/>
    </source>
</evidence>
<name>A0A3D9JNF8_9BACL</name>
<dbReference type="PROSITE" id="PS51471">
    <property type="entry name" value="FE2OG_OXY"/>
    <property type="match status" value="1"/>
</dbReference>
<dbReference type="PANTHER" id="PTHR10869">
    <property type="entry name" value="PROLYL 4-HYDROXYLASE ALPHA SUBUNIT"/>
    <property type="match status" value="1"/>
</dbReference>